<dbReference type="SUPFAM" id="SSF82866">
    <property type="entry name" value="Multidrug efflux transporter AcrB transmembrane domain"/>
    <property type="match status" value="2"/>
</dbReference>
<reference evidence="10 11" key="1">
    <citation type="submission" date="2017-12" db="EMBL/GenBank/DDBJ databases">
        <title>Sequencing, de novo assembly and annotation of complete genome of a new Thraustochytrid species, strain FCC1311.</title>
        <authorList>
            <person name="Sedici K."/>
            <person name="Godart F."/>
            <person name="Aiese Cigliano R."/>
            <person name="Sanseverino W."/>
            <person name="Barakat M."/>
            <person name="Ortet P."/>
            <person name="Marechal E."/>
            <person name="Cagnac O."/>
            <person name="Amato A."/>
        </authorList>
    </citation>
    <scope>NUCLEOTIDE SEQUENCE [LARGE SCALE GENOMIC DNA]</scope>
</reference>
<evidence type="ECO:0000256" key="4">
    <source>
        <dbReference type="ARBA" id="ARBA00023136"/>
    </source>
</evidence>
<feature type="transmembrane region" description="Helical" evidence="8">
    <location>
        <begin position="943"/>
        <end position="969"/>
    </location>
</feature>
<keyword evidence="3 8" id="KW-1133">Transmembrane helix</keyword>
<evidence type="ECO:0000256" key="1">
    <source>
        <dbReference type="ARBA" id="ARBA00004141"/>
    </source>
</evidence>
<name>A0A2R5GVG7_9STRA</name>
<organism evidence="10 11">
    <name type="scientific">Hondaea fermentalgiana</name>
    <dbReference type="NCBI Taxonomy" id="2315210"/>
    <lineage>
        <taxon>Eukaryota</taxon>
        <taxon>Sar</taxon>
        <taxon>Stramenopiles</taxon>
        <taxon>Bigyra</taxon>
        <taxon>Labyrinthulomycetes</taxon>
        <taxon>Thraustochytrida</taxon>
        <taxon>Thraustochytriidae</taxon>
        <taxon>Hondaea</taxon>
    </lineage>
</organism>
<evidence type="ECO:0000256" key="3">
    <source>
        <dbReference type="ARBA" id="ARBA00022989"/>
    </source>
</evidence>
<evidence type="ECO:0000256" key="7">
    <source>
        <dbReference type="SAM" id="MobiDB-lite"/>
    </source>
</evidence>
<feature type="transmembrane region" description="Helical" evidence="8">
    <location>
        <begin position="842"/>
        <end position="865"/>
    </location>
</feature>
<dbReference type="EMBL" id="BEYU01000186">
    <property type="protein sequence ID" value="GBG34319.1"/>
    <property type="molecule type" value="Genomic_DNA"/>
</dbReference>
<evidence type="ECO:0000256" key="2">
    <source>
        <dbReference type="ARBA" id="ARBA00022692"/>
    </source>
</evidence>
<evidence type="ECO:0000256" key="8">
    <source>
        <dbReference type="SAM" id="Phobius"/>
    </source>
</evidence>
<comment type="similarity">
    <text evidence="6">Belongs to the dispatched family.</text>
</comment>
<protein>
    <submittedName>
        <fullName evidence="10">Protein dispatched-like 1</fullName>
    </submittedName>
</protein>
<feature type="transmembrane region" description="Helical" evidence="8">
    <location>
        <begin position="39"/>
        <end position="60"/>
    </location>
</feature>
<sequence>MSEKMAGGEEKEELQVSYSGELRMVEKASRHFVKRPRTICGSIWAAFLVMSAVVYFAGWFDIADTTVDDWTIPTSEASKNGDALSDAREKMDSAQSTGNLPARSEDVWFTATSFIYEWADDRQAEILTPDNLQRMCQFQSILTADENFPKYCKPDGAALGKDTVCASQDYDVVALVYPTFEEQKECRLLNSTEFATQFAALASEPEKVFFFLERRVTSLLDVRLKTRSQISLYAPLGADSTDDGKAFGSEPDDDAGPQGVIYENFLATIEKKFFASKGLEVEVPFNSAYNIGAFDLGNGLQVRFYNQYFVSSEFDRMVGYDQALVAGSIVLVFITMILHLRSLFMSSVGLLSILISIVVALFFYTGIFRIEYFSSVHIVTFFLILGIGADDLFVWVDAYYQSERYWPGVRGFASKEEAGKANVYGTNNEEDEVLVARLTYTYQRAAGAVLNTSATTAGAFLATGVSPIAPIASFGIFAAITIMLNFVWTIILYPAVVIIFEKYFRGRYCCCGCLRAPRDKVASASQDIEQSAATHIEKRVAEDGTVTLVMNKVKHKENFEEKVFSKGYVPLINKQVSVTIGGRTCQILPVVAVTVTALFALIVTMATFAVQLGTPTEPDQNFRSSHMSTGYATDYSKLFQGGTDYLEVDVTFGIEGIDRGSFKFLDPNGYRGAVVFDTEFDLSSRTNQEYYLEVCDSFETLSCVPEGETSALAGCIGSDVGLATRSVDCTLRKFHDWHNETYPLETPAIDLGEVDKALWTSRLSEFANATGADNDIGIVDGELKFIVFSYEASLKTLQPVGVKEPVIDLLEAHLQEMVENAPAGLESAFQTSFDMLWIHTELGIVSGMFQGLAISVPIAFVVLLFATSNLILSVIAIFGIIGIVVTVLGTAQLLGWALGVAEAIAAVMVVGLSVDYSTLHGTSYAHAAGEGFTLRADRFKYSAVMLGPTVIAGAFTTGGSAAIMFFAQLQFFGKMAILLTSTIAYSLIITEFFVMPLFRIIGPENDRGDWRLWLKARGICNKKK</sequence>
<dbReference type="PROSITE" id="PS50156">
    <property type="entry name" value="SSD"/>
    <property type="match status" value="1"/>
</dbReference>
<comment type="subcellular location">
    <subcellularLocation>
        <location evidence="1">Membrane</location>
        <topology evidence="1">Multi-pass membrane protein</topology>
    </subcellularLocation>
</comment>
<dbReference type="GO" id="GO:0022857">
    <property type="term" value="F:transmembrane transporter activity"/>
    <property type="evidence" value="ECO:0007669"/>
    <property type="project" value="TreeGrafter"/>
</dbReference>
<feature type="transmembrane region" description="Helical" evidence="8">
    <location>
        <begin position="894"/>
        <end position="914"/>
    </location>
</feature>
<feature type="transmembrane region" description="Helical" evidence="8">
    <location>
        <begin position="376"/>
        <end position="396"/>
    </location>
</feature>
<evidence type="ECO:0000256" key="5">
    <source>
        <dbReference type="ARBA" id="ARBA00023180"/>
    </source>
</evidence>
<evidence type="ECO:0000313" key="10">
    <source>
        <dbReference type="EMBL" id="GBG34319.1"/>
    </source>
</evidence>
<feature type="region of interest" description="Disordered" evidence="7">
    <location>
        <begin position="72"/>
        <end position="99"/>
    </location>
</feature>
<dbReference type="PANTHER" id="PTHR45951">
    <property type="entry name" value="PROTEIN DISPATCHED-RELATED"/>
    <property type="match status" value="1"/>
</dbReference>
<dbReference type="AlphaFoldDB" id="A0A2R5GVG7"/>
<evidence type="ECO:0000259" key="9">
    <source>
        <dbReference type="PROSITE" id="PS50156"/>
    </source>
</evidence>
<proteinExistence type="inferred from homology"/>
<feature type="domain" description="SSD" evidence="9">
    <location>
        <begin position="345"/>
        <end position="499"/>
    </location>
</feature>
<dbReference type="OrthoDB" id="429851at2759"/>
<accession>A0A2R5GVG7</accession>
<dbReference type="InterPro" id="IPR003392">
    <property type="entry name" value="PTHD_SSD"/>
</dbReference>
<dbReference type="InterPro" id="IPR052081">
    <property type="entry name" value="Dispatched_Hh_regulator"/>
</dbReference>
<keyword evidence="2 8" id="KW-0812">Transmembrane</keyword>
<dbReference type="InParanoid" id="A0A2R5GVG7"/>
<dbReference type="Proteomes" id="UP000241890">
    <property type="component" value="Unassembled WGS sequence"/>
</dbReference>
<keyword evidence="5" id="KW-0325">Glycoprotein</keyword>
<dbReference type="Pfam" id="PF02460">
    <property type="entry name" value="Patched"/>
    <property type="match status" value="1"/>
</dbReference>
<keyword evidence="11" id="KW-1185">Reference proteome</keyword>
<dbReference type="InterPro" id="IPR000731">
    <property type="entry name" value="SSD"/>
</dbReference>
<evidence type="ECO:0000256" key="6">
    <source>
        <dbReference type="ARBA" id="ARBA00038046"/>
    </source>
</evidence>
<feature type="transmembrane region" description="Helical" evidence="8">
    <location>
        <begin position="445"/>
        <end position="465"/>
    </location>
</feature>
<evidence type="ECO:0000313" key="11">
    <source>
        <dbReference type="Proteomes" id="UP000241890"/>
    </source>
</evidence>
<dbReference type="Gene3D" id="1.20.1640.10">
    <property type="entry name" value="Multidrug efflux transporter AcrB transmembrane domain"/>
    <property type="match status" value="2"/>
</dbReference>
<comment type="caution">
    <text evidence="10">The sequence shown here is derived from an EMBL/GenBank/DDBJ whole genome shotgun (WGS) entry which is preliminary data.</text>
</comment>
<keyword evidence="4 8" id="KW-0472">Membrane</keyword>
<dbReference type="GO" id="GO:0016020">
    <property type="term" value="C:membrane"/>
    <property type="evidence" value="ECO:0007669"/>
    <property type="project" value="UniProtKB-SubCell"/>
</dbReference>
<feature type="transmembrane region" description="Helical" evidence="8">
    <location>
        <begin position="975"/>
        <end position="998"/>
    </location>
</feature>
<gene>
    <name evidence="10" type="ORF">FCC1311_105422</name>
</gene>
<feature type="transmembrane region" description="Helical" evidence="8">
    <location>
        <begin position="587"/>
        <end position="610"/>
    </location>
</feature>
<feature type="transmembrane region" description="Helical" evidence="8">
    <location>
        <begin position="471"/>
        <end position="500"/>
    </location>
</feature>
<feature type="transmembrane region" description="Helical" evidence="8">
    <location>
        <begin position="870"/>
        <end position="888"/>
    </location>
</feature>
<feature type="transmembrane region" description="Helical" evidence="8">
    <location>
        <begin position="350"/>
        <end position="370"/>
    </location>
</feature>
<feature type="transmembrane region" description="Helical" evidence="8">
    <location>
        <begin position="317"/>
        <end position="338"/>
    </location>
</feature>